<dbReference type="PANTHER" id="PTHR43479">
    <property type="entry name" value="ACREF/ENVCD OPERON REPRESSOR-RELATED"/>
    <property type="match status" value="1"/>
</dbReference>
<dbReference type="PRINTS" id="PR00455">
    <property type="entry name" value="HTHTETR"/>
</dbReference>
<dbReference type="Pfam" id="PF13972">
    <property type="entry name" value="TetR"/>
    <property type="match status" value="1"/>
</dbReference>
<proteinExistence type="predicted"/>
<dbReference type="InterPro" id="IPR001647">
    <property type="entry name" value="HTH_TetR"/>
</dbReference>
<dbReference type="PROSITE" id="PS50977">
    <property type="entry name" value="HTH_TETR_2"/>
    <property type="match status" value="1"/>
</dbReference>
<feature type="domain" description="HTH tetR-type" evidence="3">
    <location>
        <begin position="1"/>
        <end position="61"/>
    </location>
</feature>
<dbReference type="PANTHER" id="PTHR43479:SF12">
    <property type="entry name" value="TRANSCRIPTIONAL REGULATORY PROTEIN"/>
    <property type="match status" value="1"/>
</dbReference>
<evidence type="ECO:0000313" key="4">
    <source>
        <dbReference type="EMBL" id="MBB3047267.1"/>
    </source>
</evidence>
<dbReference type="SUPFAM" id="SSF46689">
    <property type="entry name" value="Homeodomain-like"/>
    <property type="match status" value="1"/>
</dbReference>
<dbReference type="EMBL" id="JACHWY010000001">
    <property type="protein sequence ID" value="MBB3047267.1"/>
    <property type="molecule type" value="Genomic_DNA"/>
</dbReference>
<reference evidence="4 5" key="1">
    <citation type="submission" date="2020-08" db="EMBL/GenBank/DDBJ databases">
        <title>Genomic Encyclopedia of Type Strains, Phase III (KMG-III): the genomes of soil and plant-associated and newly described type strains.</title>
        <authorList>
            <person name="Whitman W."/>
        </authorList>
    </citation>
    <scope>NUCLEOTIDE SEQUENCE [LARGE SCALE GENOMIC DNA]</scope>
    <source>
        <strain evidence="4 5">CECT 8654</strain>
    </source>
</reference>
<comment type="caution">
    <text evidence="4">The sequence shown here is derived from an EMBL/GenBank/DDBJ whole genome shotgun (WGS) entry which is preliminary data.</text>
</comment>
<dbReference type="RefSeq" id="WP_183409900.1">
    <property type="nucleotide sequence ID" value="NZ_JACHWY010000001.1"/>
</dbReference>
<dbReference type="GO" id="GO:0003677">
    <property type="term" value="F:DNA binding"/>
    <property type="evidence" value="ECO:0007669"/>
    <property type="project" value="UniProtKB-UniRule"/>
</dbReference>
<evidence type="ECO:0000256" key="1">
    <source>
        <dbReference type="ARBA" id="ARBA00023125"/>
    </source>
</evidence>
<feature type="DNA-binding region" description="H-T-H motif" evidence="2">
    <location>
        <begin position="24"/>
        <end position="43"/>
    </location>
</feature>
<gene>
    <name evidence="4" type="ORF">FHR99_001503</name>
</gene>
<evidence type="ECO:0000256" key="2">
    <source>
        <dbReference type="PROSITE-ProRule" id="PRU00335"/>
    </source>
</evidence>
<keyword evidence="1 2" id="KW-0238">DNA-binding</keyword>
<evidence type="ECO:0000313" key="5">
    <source>
        <dbReference type="Proteomes" id="UP000537130"/>
    </source>
</evidence>
<dbReference type="AlphaFoldDB" id="A0A7W4Z5M6"/>
<dbReference type="Gene3D" id="1.10.357.10">
    <property type="entry name" value="Tetracycline Repressor, domain 2"/>
    <property type="match status" value="1"/>
</dbReference>
<keyword evidence="5" id="KW-1185">Reference proteome</keyword>
<accession>A0A7W4Z5M6</accession>
<sequence length="213" mass="24874">MKTRDRILQTSLELFNLEGEPNVTTVDIANELDISPGNLYYHFKGKEDIIGALYDRFHTELSDILNAPIAQLLKPDDAWFYLYIVFEETYKQRYFYRNLNDILQRYPVIEKRFRKLLEQKVAAAQAVARILIDRGVLALDEGQLSRLSEAVAMQVTFWLTYDLLRNNNPPEQLQIHQGVFQVMSLIAPYLTEGYRSFYDECCELYDSLTADLL</sequence>
<dbReference type="Pfam" id="PF00440">
    <property type="entry name" value="TetR_N"/>
    <property type="match status" value="1"/>
</dbReference>
<dbReference type="Proteomes" id="UP000537130">
    <property type="component" value="Unassembled WGS sequence"/>
</dbReference>
<evidence type="ECO:0000259" key="3">
    <source>
        <dbReference type="PROSITE" id="PS50977"/>
    </source>
</evidence>
<dbReference type="InterPro" id="IPR009057">
    <property type="entry name" value="Homeodomain-like_sf"/>
</dbReference>
<name>A0A7W4Z5M6_9GAMM</name>
<dbReference type="InterPro" id="IPR050624">
    <property type="entry name" value="HTH-type_Tx_Regulator"/>
</dbReference>
<dbReference type="InterPro" id="IPR025722">
    <property type="entry name" value="TetR"/>
</dbReference>
<organism evidence="4 5">
    <name type="scientific">Litorivivens lipolytica</name>
    <dbReference type="NCBI Taxonomy" id="1524264"/>
    <lineage>
        <taxon>Bacteria</taxon>
        <taxon>Pseudomonadati</taxon>
        <taxon>Pseudomonadota</taxon>
        <taxon>Gammaproteobacteria</taxon>
        <taxon>Litorivivens</taxon>
    </lineage>
</organism>
<protein>
    <submittedName>
        <fullName evidence="4">AcrR family transcriptional regulator</fullName>
    </submittedName>
</protein>